<evidence type="ECO:0000256" key="2">
    <source>
        <dbReference type="SAM" id="SignalP"/>
    </source>
</evidence>
<evidence type="ECO:0000313" key="4">
    <source>
        <dbReference type="Proteomes" id="UP001445076"/>
    </source>
</evidence>
<evidence type="ECO:0000313" key="3">
    <source>
        <dbReference type="EMBL" id="KAK8735657.1"/>
    </source>
</evidence>
<reference evidence="3 4" key="1">
    <citation type="journal article" date="2024" name="BMC Genomics">
        <title>Genome assembly of redclaw crayfish (Cherax quadricarinatus) provides insights into its immune adaptation and hypoxia tolerance.</title>
        <authorList>
            <person name="Liu Z."/>
            <person name="Zheng J."/>
            <person name="Li H."/>
            <person name="Fang K."/>
            <person name="Wang S."/>
            <person name="He J."/>
            <person name="Zhou D."/>
            <person name="Weng S."/>
            <person name="Chi M."/>
            <person name="Gu Z."/>
            <person name="He J."/>
            <person name="Li F."/>
            <person name="Wang M."/>
        </authorList>
    </citation>
    <scope>NUCLEOTIDE SEQUENCE [LARGE SCALE GENOMIC DNA]</scope>
    <source>
        <strain evidence="3">ZL_2023a</strain>
    </source>
</reference>
<feature type="region of interest" description="Disordered" evidence="1">
    <location>
        <begin position="396"/>
        <end position="442"/>
    </location>
</feature>
<feature type="compositionally biased region" description="Polar residues" evidence="1">
    <location>
        <begin position="210"/>
        <end position="222"/>
    </location>
</feature>
<keyword evidence="2" id="KW-0732">Signal</keyword>
<feature type="region of interest" description="Disordered" evidence="1">
    <location>
        <begin position="124"/>
        <end position="346"/>
    </location>
</feature>
<accession>A0AAW0X7V4</accession>
<feature type="chain" id="PRO_5043687843" evidence="2">
    <location>
        <begin position="22"/>
        <end position="817"/>
    </location>
</feature>
<feature type="compositionally biased region" description="Basic residues" evidence="1">
    <location>
        <begin position="797"/>
        <end position="807"/>
    </location>
</feature>
<evidence type="ECO:0000256" key="1">
    <source>
        <dbReference type="SAM" id="MobiDB-lite"/>
    </source>
</evidence>
<name>A0AAW0X7V4_CHEQU</name>
<keyword evidence="4" id="KW-1185">Reference proteome</keyword>
<feature type="compositionally biased region" description="Polar residues" evidence="1">
    <location>
        <begin position="756"/>
        <end position="773"/>
    </location>
</feature>
<dbReference type="Proteomes" id="UP001445076">
    <property type="component" value="Unassembled WGS sequence"/>
</dbReference>
<feature type="compositionally biased region" description="Polar residues" evidence="1">
    <location>
        <begin position="409"/>
        <end position="428"/>
    </location>
</feature>
<feature type="compositionally biased region" description="Low complexity" evidence="1">
    <location>
        <begin position="742"/>
        <end position="752"/>
    </location>
</feature>
<feature type="signal peptide" evidence="2">
    <location>
        <begin position="1"/>
        <end position="21"/>
    </location>
</feature>
<feature type="compositionally biased region" description="Basic and acidic residues" evidence="1">
    <location>
        <begin position="291"/>
        <end position="301"/>
    </location>
</feature>
<dbReference type="EMBL" id="JARKIK010000046">
    <property type="protein sequence ID" value="KAK8735657.1"/>
    <property type="molecule type" value="Genomic_DNA"/>
</dbReference>
<feature type="compositionally biased region" description="Polar residues" evidence="1">
    <location>
        <begin position="713"/>
        <end position="723"/>
    </location>
</feature>
<feature type="region of interest" description="Disordered" evidence="1">
    <location>
        <begin position="704"/>
        <end position="817"/>
    </location>
</feature>
<feature type="compositionally biased region" description="Basic residues" evidence="1">
    <location>
        <begin position="727"/>
        <end position="737"/>
    </location>
</feature>
<proteinExistence type="predicted"/>
<protein>
    <submittedName>
        <fullName evidence="3">Uncharacterized protein</fullName>
    </submittedName>
</protein>
<feature type="compositionally biased region" description="Basic and acidic residues" evidence="1">
    <location>
        <begin position="808"/>
        <end position="817"/>
    </location>
</feature>
<feature type="compositionally biased region" description="Low complexity" evidence="1">
    <location>
        <begin position="264"/>
        <end position="274"/>
    </location>
</feature>
<gene>
    <name evidence="3" type="ORF">OTU49_005247</name>
</gene>
<feature type="compositionally biased region" description="Low complexity" evidence="1">
    <location>
        <begin position="144"/>
        <end position="161"/>
    </location>
</feature>
<organism evidence="3 4">
    <name type="scientific">Cherax quadricarinatus</name>
    <name type="common">Australian red claw crayfish</name>
    <dbReference type="NCBI Taxonomy" id="27406"/>
    <lineage>
        <taxon>Eukaryota</taxon>
        <taxon>Metazoa</taxon>
        <taxon>Ecdysozoa</taxon>
        <taxon>Arthropoda</taxon>
        <taxon>Crustacea</taxon>
        <taxon>Multicrustacea</taxon>
        <taxon>Malacostraca</taxon>
        <taxon>Eumalacostraca</taxon>
        <taxon>Eucarida</taxon>
        <taxon>Decapoda</taxon>
        <taxon>Pleocyemata</taxon>
        <taxon>Astacidea</taxon>
        <taxon>Parastacoidea</taxon>
        <taxon>Parastacidae</taxon>
        <taxon>Cherax</taxon>
    </lineage>
</organism>
<sequence>MVLRWWRCVGVWVVMVGAATAKVQVETEKCRNSCSAVPEDMWPYCCESHNTCCQEFADSCIHDCLPRVHTGDVSAVEERPGLCCALYNLCCFRETYRISSGRSQTSEPVSLPIVHRFQVRPPATHEAPITLPVQAPRSQKSSRPTSFQPIQPQSQQTTPSDFTDEPREEKKTIPRSPLQRPQLLKKPTSRPSLPERSPLLKKPFGDPDNSEQPVEQKNSPSVQRDDTGEGPKEANKDDIPQDKKKTAEEHDRRKSLLETKKPKSGGLRLSGLLLGRRKDSELPNPVNVQAEENRELPREAEVAPISSPERGLLGTRHSEASQTEPAADPVQEENGRRNLAISHARVTRKRLRVPGLTVRDESTRTDQIHTVKANEQPIGRPLGVEETLTQPQINEGRVFGRQPGHGETRVSQTSLAEKSEVDQPQINEGTLVPRPQLAQGRPDLPQHAEERLVVAHEVTEESVPELPRVAEDILFGQAQVFKETENRQFAGKVGQPQVAEGILFPQPPLTEDRISGQPQISEERFSNPAYLDREVSTRSRVTEESSFGIPLPVESPFSQPPVIERTAFLPQSAGDTPVGQPQTYLPLSTEEKPFSQPEIVERTGGRSLKPNDRLISHPQDTEEKIGHHTHSNIEIPGHSQTPVEHNDQPQVPDHLQIIAEATRKSPIVLEVPAKTQVSVEAVSHPQLGLLQPTDEPQALLEKTIDQPEVNEKISGQTDVSVGDTSRGHGRTRARSNSRSREQSQPSERSGSEATQRDQTQGTNGRSSTANRLQGTPVASDRSQPTEGRSNPGVPHQTTRRRSSRRRVTRETVEGDNL</sequence>
<comment type="caution">
    <text evidence="3">The sequence shown here is derived from an EMBL/GenBank/DDBJ whole genome shotgun (WGS) entry which is preliminary data.</text>
</comment>
<dbReference type="AlphaFoldDB" id="A0AAW0X7V4"/>
<feature type="compositionally biased region" description="Basic and acidic residues" evidence="1">
    <location>
        <begin position="223"/>
        <end position="261"/>
    </location>
</feature>